<dbReference type="EMBL" id="BMJI01000003">
    <property type="protein sequence ID" value="GGC84194.1"/>
    <property type="molecule type" value="Genomic_DNA"/>
</dbReference>
<evidence type="ECO:0000313" key="1">
    <source>
        <dbReference type="EMBL" id="GGC84194.1"/>
    </source>
</evidence>
<comment type="caution">
    <text evidence="1">The sequence shown here is derived from an EMBL/GenBank/DDBJ whole genome shotgun (WGS) entry which is preliminary data.</text>
</comment>
<keyword evidence="2" id="KW-1185">Reference proteome</keyword>
<sequence length="55" mass="6005">MHAARAPKGYTEENGKFVVPMASSGETHVVSTEARARMLVNADRIALSAQRYRTA</sequence>
<name>A0ABQ1NS89_9MICC</name>
<protein>
    <submittedName>
        <fullName evidence="1">Uncharacterized protein</fullName>
    </submittedName>
</protein>
<organism evidence="1 2">
    <name type="scientific">Tersicoccus solisilvae</name>
    <dbReference type="NCBI Taxonomy" id="1882339"/>
    <lineage>
        <taxon>Bacteria</taxon>
        <taxon>Bacillati</taxon>
        <taxon>Actinomycetota</taxon>
        <taxon>Actinomycetes</taxon>
        <taxon>Micrococcales</taxon>
        <taxon>Micrococcaceae</taxon>
        <taxon>Tersicoccus</taxon>
    </lineage>
</organism>
<dbReference type="RefSeq" id="WP_188666763.1">
    <property type="nucleotide sequence ID" value="NZ_BMJI01000003.1"/>
</dbReference>
<gene>
    <name evidence="1" type="ORF">GCM10011512_08770</name>
</gene>
<accession>A0ABQ1NS89</accession>
<proteinExistence type="predicted"/>
<reference evidence="2" key="1">
    <citation type="journal article" date="2019" name="Int. J. Syst. Evol. Microbiol.">
        <title>The Global Catalogue of Microorganisms (GCM) 10K type strain sequencing project: providing services to taxonomists for standard genome sequencing and annotation.</title>
        <authorList>
            <consortium name="The Broad Institute Genomics Platform"/>
            <consortium name="The Broad Institute Genome Sequencing Center for Infectious Disease"/>
            <person name="Wu L."/>
            <person name="Ma J."/>
        </authorList>
    </citation>
    <scope>NUCLEOTIDE SEQUENCE [LARGE SCALE GENOMIC DNA]</scope>
    <source>
        <strain evidence="2">CGMCC 1.15480</strain>
    </source>
</reference>
<evidence type="ECO:0000313" key="2">
    <source>
        <dbReference type="Proteomes" id="UP000597761"/>
    </source>
</evidence>
<dbReference type="Proteomes" id="UP000597761">
    <property type="component" value="Unassembled WGS sequence"/>
</dbReference>